<organism evidence="1 2">
    <name type="scientific">Paenibacillus peoriae</name>
    <dbReference type="NCBI Taxonomy" id="59893"/>
    <lineage>
        <taxon>Bacteria</taxon>
        <taxon>Bacillati</taxon>
        <taxon>Bacillota</taxon>
        <taxon>Bacilli</taxon>
        <taxon>Bacillales</taxon>
        <taxon>Paenibacillaceae</taxon>
        <taxon>Paenibacillus</taxon>
    </lineage>
</organism>
<name>A0ABU1QFI8_9BACL</name>
<reference evidence="1 2" key="1">
    <citation type="submission" date="2023-07" db="EMBL/GenBank/DDBJ databases">
        <title>Sorghum-associated microbial communities from plants grown in Nebraska, USA.</title>
        <authorList>
            <person name="Schachtman D."/>
        </authorList>
    </citation>
    <scope>NUCLEOTIDE SEQUENCE [LARGE SCALE GENOMIC DNA]</scope>
    <source>
        <strain evidence="1 2">BE143</strain>
    </source>
</reference>
<evidence type="ECO:0000313" key="1">
    <source>
        <dbReference type="EMBL" id="MDR6778388.1"/>
    </source>
</evidence>
<sequence length="91" mass="9292">MGGGSSAGKYQPAAINVGDVADVSLSAVQGDADRMALKLLSPCAHLIRLCHGSSPRSLIIIQFTPGAGCMLVQMGHAHAENRLMGSPSPGH</sequence>
<gene>
    <name evidence="1" type="ORF">J2W98_002665</name>
</gene>
<evidence type="ECO:0000313" key="2">
    <source>
        <dbReference type="Proteomes" id="UP001266807"/>
    </source>
</evidence>
<protein>
    <submittedName>
        <fullName evidence="1">Uncharacterized protein</fullName>
    </submittedName>
</protein>
<dbReference type="EMBL" id="JAVDUG010000003">
    <property type="protein sequence ID" value="MDR6778388.1"/>
    <property type="molecule type" value="Genomic_DNA"/>
</dbReference>
<dbReference type="Proteomes" id="UP001266807">
    <property type="component" value="Unassembled WGS sequence"/>
</dbReference>
<proteinExistence type="predicted"/>
<accession>A0ABU1QFI8</accession>
<comment type="caution">
    <text evidence="1">The sequence shown here is derived from an EMBL/GenBank/DDBJ whole genome shotgun (WGS) entry which is preliminary data.</text>
</comment>
<keyword evidence="2" id="KW-1185">Reference proteome</keyword>